<dbReference type="Proteomes" id="UP000295632">
    <property type="component" value="Unassembled WGS sequence"/>
</dbReference>
<comment type="caution">
    <text evidence="1">The sequence shown here is derived from an EMBL/GenBank/DDBJ whole genome shotgun (WGS) entry which is preliminary data.</text>
</comment>
<protein>
    <submittedName>
        <fullName evidence="1">Uncharacterized protein</fullName>
    </submittedName>
</protein>
<name>A0A4R6U4N9_9BACI</name>
<accession>A0A4R6U4N9</accession>
<evidence type="ECO:0000313" key="1">
    <source>
        <dbReference type="EMBL" id="TDQ41440.1"/>
    </source>
</evidence>
<reference evidence="1 2" key="1">
    <citation type="submission" date="2019-03" db="EMBL/GenBank/DDBJ databases">
        <title>Genomic Encyclopedia of Type Strains, Phase IV (KMG-IV): sequencing the most valuable type-strain genomes for metagenomic binning, comparative biology and taxonomic classification.</title>
        <authorList>
            <person name="Goeker M."/>
        </authorList>
    </citation>
    <scope>NUCLEOTIDE SEQUENCE [LARGE SCALE GENOMIC DNA]</scope>
    <source>
        <strain evidence="1 2">DSM 28697</strain>
    </source>
</reference>
<dbReference type="AlphaFoldDB" id="A0A4R6U4N9"/>
<evidence type="ECO:0000313" key="2">
    <source>
        <dbReference type="Proteomes" id="UP000295632"/>
    </source>
</evidence>
<gene>
    <name evidence="1" type="ORF">EV213_10317</name>
</gene>
<dbReference type="OrthoDB" id="2887228at2"/>
<proteinExistence type="predicted"/>
<organism evidence="1 2">
    <name type="scientific">Aureibacillus halotolerans</name>
    <dbReference type="NCBI Taxonomy" id="1508390"/>
    <lineage>
        <taxon>Bacteria</taxon>
        <taxon>Bacillati</taxon>
        <taxon>Bacillota</taxon>
        <taxon>Bacilli</taxon>
        <taxon>Bacillales</taxon>
        <taxon>Bacillaceae</taxon>
        <taxon>Aureibacillus</taxon>
    </lineage>
</organism>
<dbReference type="RefSeq" id="WP_133579320.1">
    <property type="nucleotide sequence ID" value="NZ_SNYJ01000003.1"/>
</dbReference>
<sequence length="117" mass="13992">MIYEQFIFEISKDFNALFEDFEDALLERQRINTFDEYFNEIMLDDDLIGEIIEEAHRFGRPRDLFLDDLYARVKNFDGAIHKRIAIIEKRLVEEDLETPSLFIQKTNKSRLEQAIAN</sequence>
<dbReference type="EMBL" id="SNYJ01000003">
    <property type="protein sequence ID" value="TDQ41440.1"/>
    <property type="molecule type" value="Genomic_DNA"/>
</dbReference>
<keyword evidence="2" id="KW-1185">Reference proteome</keyword>